<name>A0A5C6CQ43_9BACT</name>
<dbReference type="EMBL" id="SJPT01000002">
    <property type="protein sequence ID" value="TWU25206.1"/>
    <property type="molecule type" value="Genomic_DNA"/>
</dbReference>
<accession>A0A5C6CQ43</accession>
<dbReference type="Proteomes" id="UP000316304">
    <property type="component" value="Unassembled WGS sequence"/>
</dbReference>
<protein>
    <submittedName>
        <fullName evidence="1">Uncharacterized protein</fullName>
    </submittedName>
</protein>
<keyword evidence="2" id="KW-1185">Reference proteome</keyword>
<reference evidence="1 2" key="1">
    <citation type="submission" date="2019-02" db="EMBL/GenBank/DDBJ databases">
        <title>Deep-cultivation of Planctomycetes and their phenomic and genomic characterization uncovers novel biology.</title>
        <authorList>
            <person name="Wiegand S."/>
            <person name="Jogler M."/>
            <person name="Boedeker C."/>
            <person name="Pinto D."/>
            <person name="Vollmers J."/>
            <person name="Rivas-Marin E."/>
            <person name="Kohn T."/>
            <person name="Peeters S.H."/>
            <person name="Heuer A."/>
            <person name="Rast P."/>
            <person name="Oberbeckmann S."/>
            <person name="Bunk B."/>
            <person name="Jeske O."/>
            <person name="Meyerdierks A."/>
            <person name="Storesund J.E."/>
            <person name="Kallscheuer N."/>
            <person name="Luecker S."/>
            <person name="Lage O.M."/>
            <person name="Pohl T."/>
            <person name="Merkel B.J."/>
            <person name="Hornburger P."/>
            <person name="Mueller R.-W."/>
            <person name="Bruemmer F."/>
            <person name="Labrenz M."/>
            <person name="Spormann A.M."/>
            <person name="Op Den Camp H."/>
            <person name="Overmann J."/>
            <person name="Amann R."/>
            <person name="Jetten M.S.M."/>
            <person name="Mascher T."/>
            <person name="Medema M.H."/>
            <person name="Devos D.P."/>
            <person name="Kaster A.-K."/>
            <person name="Ovreas L."/>
            <person name="Rohde M."/>
            <person name="Galperin M.Y."/>
            <person name="Jogler C."/>
        </authorList>
    </citation>
    <scope>NUCLEOTIDE SEQUENCE [LARGE SCALE GENOMIC DNA]</scope>
    <source>
        <strain evidence="1 2">Pla52o</strain>
    </source>
</reference>
<organism evidence="1 2">
    <name type="scientific">Novipirellula galeiformis</name>
    <dbReference type="NCBI Taxonomy" id="2528004"/>
    <lineage>
        <taxon>Bacteria</taxon>
        <taxon>Pseudomonadati</taxon>
        <taxon>Planctomycetota</taxon>
        <taxon>Planctomycetia</taxon>
        <taxon>Pirellulales</taxon>
        <taxon>Pirellulaceae</taxon>
        <taxon>Novipirellula</taxon>
    </lineage>
</organism>
<gene>
    <name evidence="1" type="ORF">Pla52o_15040</name>
</gene>
<sequence length="79" mass="8970">MRGGSRSTESKNHWGACKRFTQDRKSIPWTCLQPQTRCGTPLSSAPYHKELESVITDVIEERSAGKEEWTVETCERTGL</sequence>
<comment type="caution">
    <text evidence="1">The sequence shown here is derived from an EMBL/GenBank/DDBJ whole genome shotgun (WGS) entry which is preliminary data.</text>
</comment>
<evidence type="ECO:0000313" key="1">
    <source>
        <dbReference type="EMBL" id="TWU25206.1"/>
    </source>
</evidence>
<proteinExistence type="predicted"/>
<evidence type="ECO:0000313" key="2">
    <source>
        <dbReference type="Proteomes" id="UP000316304"/>
    </source>
</evidence>
<dbReference type="AlphaFoldDB" id="A0A5C6CQ43"/>